<dbReference type="SUPFAM" id="SSF51120">
    <property type="entry name" value="beta-Roll"/>
    <property type="match status" value="1"/>
</dbReference>
<dbReference type="InterPro" id="IPR018511">
    <property type="entry name" value="Hemolysin-typ_Ca-bd_CS"/>
</dbReference>
<accession>A0ABD4L5D3</accession>
<keyword evidence="1" id="KW-0106">Calcium</keyword>
<feature type="non-terminal residue" evidence="2">
    <location>
        <position position="1"/>
    </location>
</feature>
<gene>
    <name evidence="2" type="ORF">I7V36_17190</name>
</gene>
<dbReference type="InterPro" id="IPR001343">
    <property type="entry name" value="Hemolysn_Ca-bd"/>
</dbReference>
<dbReference type="InterPro" id="IPR011049">
    <property type="entry name" value="Serralysin-like_metalloprot_C"/>
</dbReference>
<organism evidence="2 3">
    <name type="scientific">Bisbaumannia pacifica</name>
    <dbReference type="NCBI Taxonomy" id="77098"/>
    <lineage>
        <taxon>Bacteria</taxon>
        <taxon>Pseudomonadati</taxon>
        <taxon>Pseudomonadota</taxon>
        <taxon>Gammaproteobacteria</taxon>
        <taxon>Oceanospirillales</taxon>
        <taxon>Halomonadaceae</taxon>
        <taxon>Bisbaumannia</taxon>
    </lineage>
</organism>
<dbReference type="RefSeq" id="WP_198058540.1">
    <property type="nucleotide sequence ID" value="NZ_JAEDAF010000022.1"/>
</dbReference>
<evidence type="ECO:0000313" key="3">
    <source>
        <dbReference type="Proteomes" id="UP000651738"/>
    </source>
</evidence>
<evidence type="ECO:0000256" key="1">
    <source>
        <dbReference type="ARBA" id="ARBA00022837"/>
    </source>
</evidence>
<dbReference type="EMBL" id="JAEDAF010000022">
    <property type="protein sequence ID" value="MBH8581839.1"/>
    <property type="molecule type" value="Genomic_DNA"/>
</dbReference>
<dbReference type="NCBIfam" id="TIGR03661">
    <property type="entry name" value="T1SS_VCA0849"/>
    <property type="match status" value="1"/>
</dbReference>
<name>A0ABD4L5D3_9GAMM</name>
<protein>
    <submittedName>
        <fullName evidence="2">Type I secretion C-terminal target domain-containing protein</fullName>
    </submittedName>
</protein>
<dbReference type="Pfam" id="PF00353">
    <property type="entry name" value="HemolysinCabind"/>
    <property type="match status" value="1"/>
</dbReference>
<sequence length="474" mass="49417">TDDTSLAIDILDDGPAFTLVNDGDGDGIVSLVTQNPAVDTTYTGNFADWIYGADDFGEVATTLPEGVEVESIAADGSQVVLNFYESDVLVAILTLNADSEDTLEVFHREPEVEFFDISGAEANAGGPEGELLIDLGDEADFNVLVTADSNGTSAEVNPSTQGWGVNNQNINVNQSMLFSFVDDGDNSAPFGIKDFKFQATKYTGGFSGAITVTITYIDPDTMMEAMETISLTVISGQTIQITELGWSDYEAGNLLTSVEVAHNGDSGAFNLNGINVGGESSTPPDDLSYEGIVLDIVDADGDTDSQEFSLVIDGEEGEGLEVEAITGTSGDDVLVGTGGDDTLIGGAGNDTLTGGLGADTFVWNLGDQGSDSDPAEDEVTDFTLGDFGSDADADQLDISDLLQGADFGSEDINDYIFAEESGSDTILHIKHNGGISGDGSNADQTILLSDVSMGGNNSADFIQSLIDNGQLDIE</sequence>
<dbReference type="Proteomes" id="UP000651738">
    <property type="component" value="Unassembled WGS sequence"/>
</dbReference>
<dbReference type="PROSITE" id="PS00330">
    <property type="entry name" value="HEMOLYSIN_CALCIUM"/>
    <property type="match status" value="2"/>
</dbReference>
<evidence type="ECO:0000313" key="2">
    <source>
        <dbReference type="EMBL" id="MBH8581839.1"/>
    </source>
</evidence>
<reference evidence="2 3" key="1">
    <citation type="submission" date="2020-12" db="EMBL/GenBank/DDBJ databases">
        <title>Draft genome sequence of Halomonas pacifica strain CARE-V15.</title>
        <authorList>
            <person name="Vignesh N."/>
            <person name="Thabitha A."/>
            <person name="Saravanan R."/>
            <person name="Manigandan V."/>
        </authorList>
    </citation>
    <scope>NUCLEOTIDE SEQUENCE [LARGE SCALE GENOMIC DNA]</scope>
    <source>
        <strain evidence="2 3">CARE-V15</strain>
    </source>
</reference>
<proteinExistence type="predicted"/>
<dbReference type="PRINTS" id="PR00313">
    <property type="entry name" value="CABNDNGRPT"/>
</dbReference>
<dbReference type="Gene3D" id="2.150.10.10">
    <property type="entry name" value="Serralysin-like metalloprotease, C-terminal"/>
    <property type="match status" value="1"/>
</dbReference>
<dbReference type="InterPro" id="IPR019960">
    <property type="entry name" value="T1SS_VCA0849"/>
</dbReference>
<dbReference type="AlphaFoldDB" id="A0ABD4L5D3"/>
<comment type="caution">
    <text evidence="2">The sequence shown here is derived from an EMBL/GenBank/DDBJ whole genome shotgun (WGS) entry which is preliminary data.</text>
</comment>